<accession>A0A8S9IQB5</accession>
<dbReference type="SUPFAM" id="SSF101447">
    <property type="entry name" value="Formin homology 2 domain (FH2 domain)"/>
    <property type="match status" value="1"/>
</dbReference>
<dbReference type="AlphaFoldDB" id="A0A8S9IQB5"/>
<comment type="caution">
    <text evidence="1">The sequence shown here is derived from an EMBL/GenBank/DDBJ whole genome shotgun (WGS) entry which is preliminary data.</text>
</comment>
<dbReference type="GO" id="GO:0051015">
    <property type="term" value="F:actin filament binding"/>
    <property type="evidence" value="ECO:0007669"/>
    <property type="project" value="InterPro"/>
</dbReference>
<dbReference type="PANTHER" id="PTHR23213:SF177">
    <property type="entry name" value="FORMIN-LIKE PROTEIN 11"/>
    <property type="match status" value="1"/>
</dbReference>
<sequence length="218" mass="24240">MKAIKRISPLPQPTLLPQFLNRVLHTLPLPDMSKPETLSSQLSAKVCASSSKPPRHHCHNNLKATPDRTMVCGDNLRTSSFELDKEIISLLFGSQCKALQRTTKGREGLCLQQPEALVKIVPTKERELKLYEAMLYRETFEDEVVHLRNSFSMLELLEAVLKTGNKMNVGTICGGAKILKFMLCSSSLMLRAQMGRQLNSTLSCMQACPCHKAGEALA</sequence>
<evidence type="ECO:0000313" key="1">
    <source>
        <dbReference type="EMBL" id="KAF2571755.1"/>
    </source>
</evidence>
<gene>
    <name evidence="1" type="ORF">F2Q70_00000815</name>
</gene>
<dbReference type="GO" id="GO:0045010">
    <property type="term" value="P:actin nucleation"/>
    <property type="evidence" value="ECO:0007669"/>
    <property type="project" value="InterPro"/>
</dbReference>
<dbReference type="EMBL" id="QGKY02001015">
    <property type="protein sequence ID" value="KAF2571755.1"/>
    <property type="molecule type" value="Genomic_DNA"/>
</dbReference>
<name>A0A8S9IQB5_BRACR</name>
<reference evidence="1" key="1">
    <citation type="submission" date="2019-12" db="EMBL/GenBank/DDBJ databases">
        <title>Genome sequencing and annotation of Brassica cretica.</title>
        <authorList>
            <person name="Studholme D.J."/>
            <person name="Sarris P.F."/>
        </authorList>
    </citation>
    <scope>NUCLEOTIDE SEQUENCE</scope>
    <source>
        <strain evidence="1">PFS-102/07</strain>
        <tissue evidence="1">Leaf</tissue>
    </source>
</reference>
<dbReference type="Gene3D" id="1.20.58.2220">
    <property type="entry name" value="Formin, FH2 domain"/>
    <property type="match status" value="1"/>
</dbReference>
<dbReference type="InterPro" id="IPR027643">
    <property type="entry name" value="Formin-like_plant"/>
</dbReference>
<dbReference type="PANTHER" id="PTHR23213">
    <property type="entry name" value="FORMIN-RELATED"/>
    <property type="match status" value="1"/>
</dbReference>
<proteinExistence type="predicted"/>
<dbReference type="InterPro" id="IPR042201">
    <property type="entry name" value="FH2_Formin_sf"/>
</dbReference>
<protein>
    <submittedName>
        <fullName evidence="1">Uncharacterized protein</fullName>
    </submittedName>
</protein>
<organism evidence="1">
    <name type="scientific">Brassica cretica</name>
    <name type="common">Mustard</name>
    <dbReference type="NCBI Taxonomy" id="69181"/>
    <lineage>
        <taxon>Eukaryota</taxon>
        <taxon>Viridiplantae</taxon>
        <taxon>Streptophyta</taxon>
        <taxon>Embryophyta</taxon>
        <taxon>Tracheophyta</taxon>
        <taxon>Spermatophyta</taxon>
        <taxon>Magnoliopsida</taxon>
        <taxon>eudicotyledons</taxon>
        <taxon>Gunneridae</taxon>
        <taxon>Pentapetalae</taxon>
        <taxon>rosids</taxon>
        <taxon>malvids</taxon>
        <taxon>Brassicales</taxon>
        <taxon>Brassicaceae</taxon>
        <taxon>Brassiceae</taxon>
        <taxon>Brassica</taxon>
    </lineage>
</organism>